<keyword evidence="4" id="KW-0808">Transferase</keyword>
<dbReference type="AlphaFoldDB" id="A0A126QH20"/>
<reference evidence="4 5" key="2">
    <citation type="journal article" date="2018" name="Front. Microbiol.">
        <title>Genetic and Phylogenetic Characteristics of Pasteurella multocida Isolates From Different Host Species.</title>
        <authorList>
            <person name="Peng Z."/>
            <person name="Liang W."/>
            <person name="Wang F."/>
            <person name="Xu Z."/>
            <person name="Xie Z."/>
            <person name="Lian Z."/>
            <person name="Hua L."/>
            <person name="Zhou R."/>
            <person name="Chen H."/>
            <person name="Wu B."/>
        </authorList>
    </citation>
    <scope>NUCLEOTIDE SEQUENCE [LARGE SCALE GENOMIC DNA]</scope>
    <source>
        <strain evidence="4 5">HNA06</strain>
    </source>
</reference>
<dbReference type="EMBL" id="JANIEN010000010">
    <property type="protein sequence ID" value="MDT3452909.1"/>
    <property type="molecule type" value="Genomic_DNA"/>
</dbReference>
<dbReference type="RefSeq" id="WP_005718270.1">
    <property type="nucleotide sequence ID" value="NZ_CP020405.2"/>
</dbReference>
<dbReference type="Pfam" id="PF00535">
    <property type="entry name" value="Glycos_transf_2"/>
    <property type="match status" value="1"/>
</dbReference>
<evidence type="ECO:0000259" key="1">
    <source>
        <dbReference type="Pfam" id="PF00535"/>
    </source>
</evidence>
<dbReference type="CDD" id="cd00761">
    <property type="entry name" value="Glyco_tranf_GTA_type"/>
    <property type="match status" value="1"/>
</dbReference>
<organism evidence="2">
    <name type="scientific">Pasteurella multocida</name>
    <dbReference type="NCBI Taxonomy" id="747"/>
    <lineage>
        <taxon>Bacteria</taxon>
        <taxon>Pseudomonadati</taxon>
        <taxon>Pseudomonadota</taxon>
        <taxon>Gammaproteobacteria</taxon>
        <taxon>Pasteurellales</taxon>
        <taxon>Pasteurellaceae</taxon>
        <taxon>Pasteurella</taxon>
    </lineage>
</organism>
<evidence type="ECO:0000313" key="2">
    <source>
        <dbReference type="EMBL" id="AMK08043.1"/>
    </source>
</evidence>
<evidence type="ECO:0000313" key="4">
    <source>
        <dbReference type="EMBL" id="NNI79876.1"/>
    </source>
</evidence>
<evidence type="ECO:0000313" key="5">
    <source>
        <dbReference type="Proteomes" id="UP000540079"/>
    </source>
</evidence>
<dbReference type="PANTHER" id="PTHR43685">
    <property type="entry name" value="GLYCOSYLTRANSFERASE"/>
    <property type="match status" value="1"/>
</dbReference>
<dbReference type="Proteomes" id="UP000540079">
    <property type="component" value="Unassembled WGS sequence"/>
</dbReference>
<proteinExistence type="predicted"/>
<dbReference type="PATRIC" id="fig|272843.6.peg.1579"/>
<dbReference type="GO" id="GO:0016740">
    <property type="term" value="F:transferase activity"/>
    <property type="evidence" value="ECO:0007669"/>
    <property type="project" value="UniProtKB-KW"/>
</dbReference>
<accession>A0A126QH20</accession>
<reference evidence="2" key="1">
    <citation type="submission" date="2015-01" db="EMBL/GenBank/DDBJ databases">
        <title>Draft genome sequence of Pasteurella multocida isolated from alpaca pneumonia.</title>
        <authorList>
            <person name="Maturrano L."/>
            <person name="Hurtado R."/>
            <person name="Allasi N."/>
            <person name="Juscamayta E."/>
            <person name="Fernandez D."/>
            <person name="Maximiliano J."/>
            <person name="Rimac R."/>
            <person name="Rosadio R."/>
        </authorList>
    </citation>
    <scope>NUCLEOTIDE SEQUENCE</scope>
    <source>
        <strain evidence="2">UNMSM</strain>
    </source>
</reference>
<gene>
    <name evidence="2" type="primary">PM1562</name>
    <name evidence="4" type="ORF">C2800_10700</name>
    <name evidence="3" type="ORF">NQF69_09005</name>
</gene>
<evidence type="ECO:0000313" key="3">
    <source>
        <dbReference type="EMBL" id="MDT3452909.1"/>
    </source>
</evidence>
<dbReference type="Proteomes" id="UP001182304">
    <property type="component" value="Unassembled WGS sequence"/>
</dbReference>
<sequence length="274" mass="30590">MMNFNKMSFSKIDVVIPCYNAEKTLIRAVNSVLNQELLNHLWIIDDCSTDNSFKLANQIAARFPEKVTVERLSRNGGVAKARNWGAVQSNAELIAFLDADDAYEPEALKVASCVFHFRPETVLVRLAMKPVGLSEEYTEHPDFESAWETVQMSLAGNVVFRRAFLLACGGFPQESLFNRLGGDDNALGEAVVKLGRVATLFEDVGVLYYCHEGMKAERLLDAVLFGKKPKNSLPNDIQVAEQVTENICKHVDQLKKLLDVQEVGVKPLVIERTE</sequence>
<dbReference type="GO" id="GO:0044010">
    <property type="term" value="P:single-species biofilm formation"/>
    <property type="evidence" value="ECO:0007669"/>
    <property type="project" value="TreeGrafter"/>
</dbReference>
<protein>
    <submittedName>
        <fullName evidence="3">Glycosyltransferase family 2 protein</fullName>
    </submittedName>
    <submittedName>
        <fullName evidence="2">PM1562 protein</fullName>
    </submittedName>
</protein>
<reference evidence="3" key="3">
    <citation type="submission" date="2022-07" db="EMBL/GenBank/DDBJ databases">
        <title>Sequence of Pasteurella multocoda 17BRD-035.</title>
        <authorList>
            <person name="Roy Chowdhury P."/>
            <person name="Alhamami T."/>
            <person name="Trott D.J."/>
            <person name="Djordvevic S.P."/>
        </authorList>
    </citation>
    <scope>NUCLEOTIDE SEQUENCE</scope>
    <source>
        <strain evidence="3">17BRD-035</strain>
    </source>
</reference>
<dbReference type="InterPro" id="IPR001173">
    <property type="entry name" value="Glyco_trans_2-like"/>
</dbReference>
<feature type="domain" description="Glycosyltransferase 2-like" evidence="1">
    <location>
        <begin position="14"/>
        <end position="109"/>
    </location>
</feature>
<dbReference type="InterPro" id="IPR029044">
    <property type="entry name" value="Nucleotide-diphossugar_trans"/>
</dbReference>
<dbReference type="Gene3D" id="3.90.550.10">
    <property type="entry name" value="Spore Coat Polysaccharide Biosynthesis Protein SpsA, Chain A"/>
    <property type="match status" value="1"/>
</dbReference>
<dbReference type="EMBL" id="PPVL01000011">
    <property type="protein sequence ID" value="NNI79876.1"/>
    <property type="molecule type" value="Genomic_DNA"/>
</dbReference>
<dbReference type="EMBL" id="KP660204">
    <property type="protein sequence ID" value="AMK08043.1"/>
    <property type="molecule type" value="Genomic_DNA"/>
</dbReference>
<name>A0A126QH20_PASMD</name>
<dbReference type="PANTHER" id="PTHR43685:SF13">
    <property type="entry name" value="O ANTIGEN BIOSYNTHESIS RHAMNOSYLTRANSFERASE RFBN"/>
    <property type="match status" value="1"/>
</dbReference>
<dbReference type="InterPro" id="IPR050834">
    <property type="entry name" value="Glycosyltransf_2"/>
</dbReference>
<dbReference type="GeneID" id="77206873"/>
<dbReference type="SUPFAM" id="SSF53448">
    <property type="entry name" value="Nucleotide-diphospho-sugar transferases"/>
    <property type="match status" value="1"/>
</dbReference>